<keyword evidence="4 8" id="KW-0067">ATP-binding</keyword>
<evidence type="ECO:0000259" key="10">
    <source>
        <dbReference type="PROSITE" id="PS50862"/>
    </source>
</evidence>
<organism evidence="11">
    <name type="scientific">candidate division WOR-3 bacterium</name>
    <dbReference type="NCBI Taxonomy" id="2052148"/>
    <lineage>
        <taxon>Bacteria</taxon>
        <taxon>Bacteria division WOR-3</taxon>
    </lineage>
</organism>
<feature type="domain" description="Aminoacyl-transfer RNA synthetases class-II family profile" evidence="10">
    <location>
        <begin position="32"/>
        <end position="324"/>
    </location>
</feature>
<dbReference type="PANTHER" id="PTHR43707:SF1">
    <property type="entry name" value="HISTIDINE--TRNA LIGASE, MITOCHONDRIAL-RELATED"/>
    <property type="match status" value="1"/>
</dbReference>
<keyword evidence="6 8" id="KW-0030">Aminoacyl-tRNA synthetase</keyword>
<dbReference type="InterPro" id="IPR015807">
    <property type="entry name" value="His-tRNA-ligase"/>
</dbReference>
<dbReference type="InterPro" id="IPR036621">
    <property type="entry name" value="Anticodon-bd_dom_sf"/>
</dbReference>
<dbReference type="Gene3D" id="3.30.930.10">
    <property type="entry name" value="Bira Bifunctional Protein, Domain 2"/>
    <property type="match status" value="1"/>
</dbReference>
<keyword evidence="2 8" id="KW-0436">Ligase</keyword>
<accession>A0A7C4CAA0</accession>
<evidence type="ECO:0000256" key="6">
    <source>
        <dbReference type="ARBA" id="ARBA00023146"/>
    </source>
</evidence>
<dbReference type="GO" id="GO:0004821">
    <property type="term" value="F:histidine-tRNA ligase activity"/>
    <property type="evidence" value="ECO:0007669"/>
    <property type="project" value="UniProtKB-UniRule"/>
</dbReference>
<dbReference type="InterPro" id="IPR004516">
    <property type="entry name" value="HisRS/HisZ"/>
</dbReference>
<dbReference type="NCBIfam" id="TIGR00442">
    <property type="entry name" value="hisS"/>
    <property type="match status" value="1"/>
</dbReference>
<dbReference type="InterPro" id="IPR033656">
    <property type="entry name" value="HisRS_anticodon"/>
</dbReference>
<dbReference type="PROSITE" id="PS50862">
    <property type="entry name" value="AA_TRNA_LIGASE_II"/>
    <property type="match status" value="1"/>
</dbReference>
<protein>
    <recommendedName>
        <fullName evidence="8">Histidine--tRNA ligase</fullName>
        <ecNumber evidence="8">6.1.1.21</ecNumber>
    </recommendedName>
    <alternativeName>
        <fullName evidence="8">Histidyl-tRNA synthetase</fullName>
        <shortName evidence="8">HisRS</shortName>
    </alternativeName>
</protein>
<comment type="subcellular location">
    <subcellularLocation>
        <location evidence="8">Cytoplasm</location>
    </subcellularLocation>
</comment>
<dbReference type="EC" id="6.1.1.21" evidence="8"/>
<dbReference type="InterPro" id="IPR045864">
    <property type="entry name" value="aa-tRNA-synth_II/BPL/LPL"/>
</dbReference>
<keyword evidence="8" id="KW-0963">Cytoplasm</keyword>
<dbReference type="GO" id="GO:0005524">
    <property type="term" value="F:ATP binding"/>
    <property type="evidence" value="ECO:0007669"/>
    <property type="project" value="UniProtKB-UniRule"/>
</dbReference>
<dbReference type="SUPFAM" id="SSF52954">
    <property type="entry name" value="Class II aaRS ABD-related"/>
    <property type="match status" value="1"/>
</dbReference>
<evidence type="ECO:0000256" key="7">
    <source>
        <dbReference type="ARBA" id="ARBA00047639"/>
    </source>
</evidence>
<evidence type="ECO:0000256" key="3">
    <source>
        <dbReference type="ARBA" id="ARBA00022741"/>
    </source>
</evidence>
<dbReference type="GO" id="GO:0006427">
    <property type="term" value="P:histidyl-tRNA aminoacylation"/>
    <property type="evidence" value="ECO:0007669"/>
    <property type="project" value="UniProtKB-UniRule"/>
</dbReference>
<comment type="subunit">
    <text evidence="8">Homodimer.</text>
</comment>
<comment type="catalytic activity">
    <reaction evidence="7 8">
        <text>tRNA(His) + L-histidine + ATP = L-histidyl-tRNA(His) + AMP + diphosphate + H(+)</text>
        <dbReference type="Rhea" id="RHEA:17313"/>
        <dbReference type="Rhea" id="RHEA-COMP:9665"/>
        <dbReference type="Rhea" id="RHEA-COMP:9689"/>
        <dbReference type="ChEBI" id="CHEBI:15378"/>
        <dbReference type="ChEBI" id="CHEBI:30616"/>
        <dbReference type="ChEBI" id="CHEBI:33019"/>
        <dbReference type="ChEBI" id="CHEBI:57595"/>
        <dbReference type="ChEBI" id="CHEBI:78442"/>
        <dbReference type="ChEBI" id="CHEBI:78527"/>
        <dbReference type="ChEBI" id="CHEBI:456215"/>
        <dbReference type="EC" id="6.1.1.21"/>
    </reaction>
</comment>
<evidence type="ECO:0000256" key="1">
    <source>
        <dbReference type="ARBA" id="ARBA00008226"/>
    </source>
</evidence>
<name>A0A7C4CAA0_UNCW3</name>
<dbReference type="InterPro" id="IPR006195">
    <property type="entry name" value="aa-tRNA-synth_II"/>
</dbReference>
<reference evidence="11" key="1">
    <citation type="journal article" date="2020" name="mSystems">
        <title>Genome- and Community-Level Interaction Insights into Carbon Utilization and Element Cycling Functions of Hydrothermarchaeota in Hydrothermal Sediment.</title>
        <authorList>
            <person name="Zhou Z."/>
            <person name="Liu Y."/>
            <person name="Xu W."/>
            <person name="Pan J."/>
            <person name="Luo Z.H."/>
            <person name="Li M."/>
        </authorList>
    </citation>
    <scope>NUCLEOTIDE SEQUENCE [LARGE SCALE GENOMIC DNA]</scope>
    <source>
        <strain evidence="11">SpSt-488</strain>
    </source>
</reference>
<proteinExistence type="inferred from homology"/>
<comment type="similarity">
    <text evidence="1 8">Belongs to the class-II aminoacyl-tRNA synthetase family.</text>
</comment>
<feature type="binding site" evidence="9">
    <location>
        <position position="254"/>
    </location>
    <ligand>
        <name>L-histidine</name>
        <dbReference type="ChEBI" id="CHEBI:57595"/>
    </ligand>
</feature>
<dbReference type="SUPFAM" id="SSF55681">
    <property type="entry name" value="Class II aaRS and biotin synthetases"/>
    <property type="match status" value="1"/>
</dbReference>
<feature type="binding site" evidence="9">
    <location>
        <begin position="258"/>
        <end position="259"/>
    </location>
    <ligand>
        <name>L-histidine</name>
        <dbReference type="ChEBI" id="CHEBI:57595"/>
    </ligand>
</feature>
<evidence type="ECO:0000256" key="8">
    <source>
        <dbReference type="HAMAP-Rule" id="MF_00127"/>
    </source>
</evidence>
<gene>
    <name evidence="8" type="primary">hisS</name>
    <name evidence="11" type="ORF">ENS41_01775</name>
</gene>
<dbReference type="Pfam" id="PF03129">
    <property type="entry name" value="HGTP_anticodon"/>
    <property type="match status" value="1"/>
</dbReference>
<dbReference type="HAMAP" id="MF_00127">
    <property type="entry name" value="His_tRNA_synth"/>
    <property type="match status" value="1"/>
</dbReference>
<dbReference type="InterPro" id="IPR041715">
    <property type="entry name" value="HisRS-like_core"/>
</dbReference>
<feature type="binding site" evidence="9">
    <location>
        <position position="123"/>
    </location>
    <ligand>
        <name>L-histidine</name>
        <dbReference type="ChEBI" id="CHEBI:57595"/>
    </ligand>
</feature>
<evidence type="ECO:0000256" key="9">
    <source>
        <dbReference type="PIRSR" id="PIRSR001549-1"/>
    </source>
</evidence>
<dbReference type="CDD" id="cd00859">
    <property type="entry name" value="HisRS_anticodon"/>
    <property type="match status" value="1"/>
</dbReference>
<dbReference type="InterPro" id="IPR004154">
    <property type="entry name" value="Anticodon-bd"/>
</dbReference>
<evidence type="ECO:0000313" key="11">
    <source>
        <dbReference type="EMBL" id="HGK27665.1"/>
    </source>
</evidence>
<keyword evidence="3 8" id="KW-0547">Nucleotide-binding</keyword>
<dbReference type="CDD" id="cd00773">
    <property type="entry name" value="HisRS-like_core"/>
    <property type="match status" value="1"/>
</dbReference>
<dbReference type="EMBL" id="DSUT01000032">
    <property type="protein sequence ID" value="HGK27665.1"/>
    <property type="molecule type" value="Genomic_DNA"/>
</dbReference>
<comment type="caution">
    <text evidence="11">The sequence shown here is derived from an EMBL/GenBank/DDBJ whole genome shotgun (WGS) entry which is preliminary data.</text>
</comment>
<feature type="binding site" evidence="9">
    <location>
        <begin position="81"/>
        <end position="83"/>
    </location>
    <ligand>
        <name>L-histidine</name>
        <dbReference type="ChEBI" id="CHEBI:57595"/>
    </ligand>
</feature>
<sequence length="424" mass="47045">MKSRRPKGTLDFVPPESERLRQAEELFGRLCRLAGFEAVVLPTFEHTEVFVKSSGSGSDIVLKEMYSFQDRAGRDLTLRPEGTPGVVRAVLENGVRLPCRLYYTGSFFRYSQPQKGRYREFHQLGVEALGEASPRTDAEVIRLGGDFFSRLGIGDCRTVVNSIGCRDCRPAFRGLLVAFLRERRDKLCADCQLRLEQNPLRVFDCKNEKCRNAVVEAPVPRQHLCSGCAEHFAGVLAELEQSRMPFAVEDRLVRGLDYYNRTTFEYLSGALGAQDSLGGGGRYDYLIEEFGGPATPAVGFALGLERALLALPAAAATERRSLVFVVWLTEDDMAEAQRLTARLREAGIAARVDYDATRLKQQFRAADSARARCCIVVGGDELKREACAFKDLATGEQTEVRLGEVVERVRRLLAARSLLPAGGC</sequence>
<feature type="binding site" evidence="9">
    <location>
        <position position="109"/>
    </location>
    <ligand>
        <name>L-histidine</name>
        <dbReference type="ChEBI" id="CHEBI:57595"/>
    </ligand>
</feature>
<keyword evidence="5 8" id="KW-0648">Protein biosynthesis</keyword>
<evidence type="ECO:0000256" key="2">
    <source>
        <dbReference type="ARBA" id="ARBA00022598"/>
    </source>
</evidence>
<dbReference type="Pfam" id="PF13393">
    <property type="entry name" value="tRNA-synt_His"/>
    <property type="match status" value="2"/>
</dbReference>
<feature type="binding site" evidence="9">
    <location>
        <position position="127"/>
    </location>
    <ligand>
        <name>L-histidine</name>
        <dbReference type="ChEBI" id="CHEBI:57595"/>
    </ligand>
</feature>
<dbReference type="AlphaFoldDB" id="A0A7C4CAA0"/>
<dbReference type="GO" id="GO:0005737">
    <property type="term" value="C:cytoplasm"/>
    <property type="evidence" value="ECO:0007669"/>
    <property type="project" value="UniProtKB-SubCell"/>
</dbReference>
<evidence type="ECO:0000256" key="4">
    <source>
        <dbReference type="ARBA" id="ARBA00022840"/>
    </source>
</evidence>
<evidence type="ECO:0000256" key="5">
    <source>
        <dbReference type="ARBA" id="ARBA00022917"/>
    </source>
</evidence>
<dbReference type="PIRSF" id="PIRSF001549">
    <property type="entry name" value="His-tRNA_synth"/>
    <property type="match status" value="1"/>
</dbReference>
<dbReference type="PANTHER" id="PTHR43707">
    <property type="entry name" value="HISTIDYL-TRNA SYNTHETASE"/>
    <property type="match status" value="1"/>
</dbReference>
<dbReference type="Gene3D" id="3.40.50.800">
    <property type="entry name" value="Anticodon-binding domain"/>
    <property type="match status" value="1"/>
</dbReference>